<dbReference type="GO" id="GO:0003676">
    <property type="term" value="F:nucleic acid binding"/>
    <property type="evidence" value="ECO:0007669"/>
    <property type="project" value="InterPro"/>
</dbReference>
<keyword evidence="3" id="KW-1185">Reference proteome</keyword>
<accession>A0A1E4RIX7</accession>
<dbReference type="Gene3D" id="3.40.50.300">
    <property type="entry name" value="P-loop containing nucleotide triphosphate hydrolases"/>
    <property type="match status" value="1"/>
</dbReference>
<gene>
    <name evidence="2" type="ORF">HYPBUDRAFT_148937</name>
</gene>
<dbReference type="AlphaFoldDB" id="A0A1E4RIX7"/>
<dbReference type="SUPFAM" id="SSF52540">
    <property type="entry name" value="P-loop containing nucleoside triphosphate hydrolases"/>
    <property type="match status" value="1"/>
</dbReference>
<organism evidence="2 3">
    <name type="scientific">Hyphopichia burtonii NRRL Y-1933</name>
    <dbReference type="NCBI Taxonomy" id="984485"/>
    <lineage>
        <taxon>Eukaryota</taxon>
        <taxon>Fungi</taxon>
        <taxon>Dikarya</taxon>
        <taxon>Ascomycota</taxon>
        <taxon>Saccharomycotina</taxon>
        <taxon>Pichiomycetes</taxon>
        <taxon>Debaryomycetaceae</taxon>
        <taxon>Hyphopichia</taxon>
    </lineage>
</organism>
<dbReference type="InterPro" id="IPR027417">
    <property type="entry name" value="P-loop_NTPase"/>
</dbReference>
<feature type="domain" description="DEAD/DEAH-box helicase" evidence="1">
    <location>
        <begin position="88"/>
        <end position="267"/>
    </location>
</feature>
<dbReference type="InterPro" id="IPR011545">
    <property type="entry name" value="DEAD/DEAH_box_helicase_dom"/>
</dbReference>
<dbReference type="GeneID" id="30994714"/>
<reference evidence="3" key="1">
    <citation type="submission" date="2016-05" db="EMBL/GenBank/DDBJ databases">
        <title>Comparative genomics of biotechnologically important yeasts.</title>
        <authorList>
            <consortium name="DOE Joint Genome Institute"/>
            <person name="Riley R."/>
            <person name="Haridas S."/>
            <person name="Wolfe K.H."/>
            <person name="Lopes M.R."/>
            <person name="Hittinger C.T."/>
            <person name="Goker M."/>
            <person name="Salamov A."/>
            <person name="Wisecaver J."/>
            <person name="Long T.M."/>
            <person name="Aerts A.L."/>
            <person name="Barry K."/>
            <person name="Choi C."/>
            <person name="Clum A."/>
            <person name="Coughlan A.Y."/>
            <person name="Deshpande S."/>
            <person name="Douglass A.P."/>
            <person name="Hanson S.J."/>
            <person name="Klenk H.-P."/>
            <person name="Labutti K."/>
            <person name="Lapidus A."/>
            <person name="Lindquist E."/>
            <person name="Lipzen A."/>
            <person name="Meier-Kolthoff J.P."/>
            <person name="Ohm R.A."/>
            <person name="Otillar R.P."/>
            <person name="Pangilinan J."/>
            <person name="Peng Y."/>
            <person name="Rokas A."/>
            <person name="Rosa C.A."/>
            <person name="Scheuner C."/>
            <person name="Sibirny A.A."/>
            <person name="Slot J.C."/>
            <person name="Stielow J.B."/>
            <person name="Sun H."/>
            <person name="Kurtzman C.P."/>
            <person name="Blackwell M."/>
            <person name="Grigoriev I.V."/>
            <person name="Jeffries T.W."/>
        </authorList>
    </citation>
    <scope>NUCLEOTIDE SEQUENCE [LARGE SCALE GENOMIC DNA]</scope>
    <source>
        <strain evidence="3">NRRL Y-1933</strain>
    </source>
</reference>
<name>A0A1E4RIX7_9ASCO</name>
<dbReference type="EMBL" id="KV454541">
    <property type="protein sequence ID" value="ODV67180.1"/>
    <property type="molecule type" value="Genomic_DNA"/>
</dbReference>
<protein>
    <recommendedName>
        <fullName evidence="1">DEAD/DEAH-box helicase domain-containing protein</fullName>
    </recommendedName>
</protein>
<sequence>MLRGLAKRTERIRLVVPLKSRAYNVGAGTIRNRTFPKADHNDGLSIKLEYDPTNNKNSFVDLGILPFFQQKLNNFLLKSNTVDNVLPTRDQRSILATLNSNHSLIFRGSSGSGKSLSIMLFALQVALSKIPRFGALENRATSIDSVIVVATDELIKRYHYYVENLALGLPVNCCPHKLKYQTDNDQQNYEVVRRPLLVEFAFSDGKSLQISSGPQSNDIPPQVLVTTPDRLEKMIFENEKSFSQQFTDCKFLAVDDFDIQLSSSQIHASKTISVVGEKKKYITKIERCTKEIQNLHFDTFSADLLKRLKDTERRFFNGNFDQKKAIEDIAGKNSSPSGSGFDHASFVYLQEKLNSQLIDRKVIPQYKNKSIEETPNLSLLKLLVKEKKKHFYKQIQFCFITQPEPPYHRLAYQLSLQKHESPIYESIYRQTEQIRSNVDSKIRRDLTKYIIEKSTNKINADYQTSIIEKMIRFKDSQWLFSNQERRLLSIGSYNLMSSIKGDFDPSKIEKINLSFVEALIDKNTVDLVNFDVTKFSPEKIDSLNLMKKIVEVNGLKNLEKKSLKTRLSYYKLLLKAGDTGKLESNSLSRIISKGIKAFRQNQNNKPILIVLPPSFELLDLCKSLEASTKEKFSTLSTTELETFFQKQTTGANPCNIIIHPHQLVGQDFKDMSNLFITGIECLIPQLAFVPITSKSIDNIISDVSGVKNPQMDLFNLYINKVLSFSSAETKKNMVVFLNNYKIAGQTNPMMKEDLEKLTRLMLFNDLNDIVNIKPLLRLPKTHFLNY</sequence>
<dbReference type="OrthoDB" id="4017834at2759"/>
<dbReference type="GO" id="GO:0005524">
    <property type="term" value="F:ATP binding"/>
    <property type="evidence" value="ECO:0007669"/>
    <property type="project" value="InterPro"/>
</dbReference>
<evidence type="ECO:0000259" key="1">
    <source>
        <dbReference type="Pfam" id="PF00270"/>
    </source>
</evidence>
<evidence type="ECO:0000313" key="3">
    <source>
        <dbReference type="Proteomes" id="UP000095085"/>
    </source>
</evidence>
<dbReference type="RefSeq" id="XP_020076247.1">
    <property type="nucleotide sequence ID" value="XM_020220164.1"/>
</dbReference>
<dbReference type="Proteomes" id="UP000095085">
    <property type="component" value="Unassembled WGS sequence"/>
</dbReference>
<dbReference type="Pfam" id="PF00270">
    <property type="entry name" value="DEAD"/>
    <property type="match status" value="1"/>
</dbReference>
<evidence type="ECO:0000313" key="2">
    <source>
        <dbReference type="EMBL" id="ODV67180.1"/>
    </source>
</evidence>
<proteinExistence type="predicted"/>